<comment type="caution">
    <text evidence="1">The sequence shown here is derived from an EMBL/GenBank/DDBJ whole genome shotgun (WGS) entry which is preliminary data.</text>
</comment>
<organism evidence="1 2">
    <name type="scientific">Entomospira culicis</name>
    <dbReference type="NCBI Taxonomy" id="2719989"/>
    <lineage>
        <taxon>Bacteria</taxon>
        <taxon>Pseudomonadati</taxon>
        <taxon>Spirochaetota</taxon>
        <taxon>Spirochaetia</taxon>
        <taxon>Spirochaetales</taxon>
        <taxon>Spirochaetaceae</taxon>
        <taxon>Entomospira</taxon>
    </lineage>
</organism>
<proteinExistence type="predicted"/>
<protein>
    <submittedName>
        <fullName evidence="1">Uncharacterized protein</fullName>
    </submittedName>
</protein>
<dbReference type="EMBL" id="JAATLM010000001">
    <property type="protein sequence ID" value="NIZ69125.1"/>
    <property type="molecule type" value="Genomic_DNA"/>
</dbReference>
<evidence type="ECO:0000313" key="2">
    <source>
        <dbReference type="Proteomes" id="UP000778951"/>
    </source>
</evidence>
<accession>A0A968KUH3</accession>
<keyword evidence="2" id="KW-1185">Reference proteome</keyword>
<dbReference type="RefSeq" id="WP_167695226.1">
    <property type="nucleotide sequence ID" value="NZ_CP118181.1"/>
</dbReference>
<reference evidence="1" key="1">
    <citation type="submission" date="2020-03" db="EMBL/GenBank/DDBJ databases">
        <title>Spirochaetal bacteria isolated from arthropods constitute a novel genus Entomospira genus novum within the order Spirochaetales.</title>
        <authorList>
            <person name="Grana-Miraglia L."/>
            <person name="Sikutova S."/>
            <person name="Fingerle V."/>
            <person name="Sing A."/>
            <person name="Castillo-Ramirez S."/>
            <person name="Margos G."/>
            <person name="Rudolf I."/>
        </authorList>
    </citation>
    <scope>NUCLEOTIDE SEQUENCE</scope>
    <source>
        <strain evidence="1">BR149</strain>
    </source>
</reference>
<dbReference type="AlphaFoldDB" id="A0A968KUH3"/>
<name>A0A968KUH3_9SPIO</name>
<gene>
    <name evidence="1" type="ORF">HCT48_02715</name>
</gene>
<evidence type="ECO:0000313" key="1">
    <source>
        <dbReference type="EMBL" id="NIZ69125.1"/>
    </source>
</evidence>
<dbReference type="Proteomes" id="UP000778951">
    <property type="component" value="Unassembled WGS sequence"/>
</dbReference>
<sequence>MKKHVVLLIPFFLLLTSLVSSLGINISKEGVASLPDGAVHVDKHRYFFVEEYELIDKGKKDQLRLTVRVGSDYNISGNISISNYWQIGRDTRYFFEIRDHNQKKYKSISQFNITPTLDGTRNMTIEIRFTIPKEFNLSEAKLFFTGKPDRITKTKGAPILPPQQEEENAS</sequence>